<organism evidence="1 2">
    <name type="scientific">Oryzias javanicus</name>
    <name type="common">Javanese ricefish</name>
    <name type="synonym">Aplocheilus javanicus</name>
    <dbReference type="NCBI Taxonomy" id="123683"/>
    <lineage>
        <taxon>Eukaryota</taxon>
        <taxon>Metazoa</taxon>
        <taxon>Chordata</taxon>
        <taxon>Craniata</taxon>
        <taxon>Vertebrata</taxon>
        <taxon>Euteleostomi</taxon>
        <taxon>Actinopterygii</taxon>
        <taxon>Neopterygii</taxon>
        <taxon>Teleostei</taxon>
        <taxon>Neoteleostei</taxon>
        <taxon>Acanthomorphata</taxon>
        <taxon>Ovalentaria</taxon>
        <taxon>Atherinomorphae</taxon>
        <taxon>Beloniformes</taxon>
        <taxon>Adrianichthyidae</taxon>
        <taxon>Oryziinae</taxon>
        <taxon>Oryzias</taxon>
    </lineage>
</organism>
<evidence type="ECO:0000313" key="1">
    <source>
        <dbReference type="EMBL" id="RVE71059.1"/>
    </source>
</evidence>
<proteinExistence type="predicted"/>
<sequence>MLTSAQSFFHEGILNITPLLPPALNSQHPTLLTISLFPFFIFSLHSRLLDLIREERNEQQRDGEDENGKDVPK</sequence>
<reference evidence="1 2" key="1">
    <citation type="submission" date="2018-11" db="EMBL/GenBank/DDBJ databases">
        <authorList>
            <person name="Lopez-Roques C."/>
            <person name="Donnadieu C."/>
            <person name="Bouchez O."/>
            <person name="Klopp C."/>
            <person name="Cabau C."/>
            <person name="Zahm M."/>
        </authorList>
    </citation>
    <scope>NUCLEOTIDE SEQUENCE [LARGE SCALE GENOMIC DNA]</scope>
    <source>
        <strain evidence="1">RS831</strain>
        <tissue evidence="1">Whole body</tissue>
    </source>
</reference>
<dbReference type="AlphaFoldDB" id="A0A3S2PDS6"/>
<protein>
    <submittedName>
        <fullName evidence="1">Uncharacterized protein</fullName>
    </submittedName>
</protein>
<evidence type="ECO:0000313" key="2">
    <source>
        <dbReference type="Proteomes" id="UP000283210"/>
    </source>
</evidence>
<keyword evidence="2" id="KW-1185">Reference proteome</keyword>
<name>A0A3S2PDS6_ORYJA</name>
<dbReference type="Proteomes" id="UP000283210">
    <property type="component" value="Chromosome 7"/>
</dbReference>
<dbReference type="EMBL" id="CM012443">
    <property type="protein sequence ID" value="RVE71059.1"/>
    <property type="molecule type" value="Genomic_DNA"/>
</dbReference>
<reference evidence="1 2" key="2">
    <citation type="submission" date="2019-01" db="EMBL/GenBank/DDBJ databases">
        <title>A chromosome length genome reference of the Java medaka (oryzias javanicus).</title>
        <authorList>
            <person name="Herpin A."/>
            <person name="Takehana Y."/>
            <person name="Naruse K."/>
            <person name="Ansai S."/>
            <person name="Kawaguchi M."/>
        </authorList>
    </citation>
    <scope>NUCLEOTIDE SEQUENCE [LARGE SCALE GENOMIC DNA]</scope>
    <source>
        <strain evidence="1">RS831</strain>
        <tissue evidence="1">Whole body</tissue>
    </source>
</reference>
<gene>
    <name evidence="1" type="ORF">OJAV_G00070780</name>
</gene>
<accession>A0A3S2PDS6</accession>